<gene>
    <name evidence="2" type="ORF">HF577_06740</name>
</gene>
<organism evidence="2 3">
    <name type="scientific">Pseudonocardia xinjiangensis</name>
    <dbReference type="NCBI Taxonomy" id="75289"/>
    <lineage>
        <taxon>Bacteria</taxon>
        <taxon>Bacillati</taxon>
        <taxon>Actinomycetota</taxon>
        <taxon>Actinomycetes</taxon>
        <taxon>Pseudonocardiales</taxon>
        <taxon>Pseudonocardiaceae</taxon>
        <taxon>Pseudonocardia</taxon>
    </lineage>
</organism>
<evidence type="ECO:0000256" key="1">
    <source>
        <dbReference type="SAM" id="Phobius"/>
    </source>
</evidence>
<accession>A0ABX1RCC4</accession>
<comment type="caution">
    <text evidence="2">The sequence shown here is derived from an EMBL/GenBank/DDBJ whole genome shotgun (WGS) entry which is preliminary data.</text>
</comment>
<name>A0ABX1RCC4_9PSEU</name>
<dbReference type="EMBL" id="JAAXKY010000013">
    <property type="protein sequence ID" value="NMH76796.1"/>
    <property type="molecule type" value="Genomic_DNA"/>
</dbReference>
<evidence type="ECO:0000313" key="2">
    <source>
        <dbReference type="EMBL" id="NMH76796.1"/>
    </source>
</evidence>
<keyword evidence="3" id="KW-1185">Reference proteome</keyword>
<reference evidence="2 3" key="1">
    <citation type="submission" date="2020-04" db="EMBL/GenBank/DDBJ databases">
        <authorList>
            <person name="Klaysubun C."/>
            <person name="Duangmal K."/>
            <person name="Lipun K."/>
        </authorList>
    </citation>
    <scope>NUCLEOTIDE SEQUENCE [LARGE SCALE GENOMIC DNA]</scope>
    <source>
        <strain evidence="2 3">JCM 11839</strain>
    </source>
</reference>
<keyword evidence="1" id="KW-0472">Membrane</keyword>
<dbReference type="RefSeq" id="WP_169394864.1">
    <property type="nucleotide sequence ID" value="NZ_JAAXKY010000013.1"/>
</dbReference>
<evidence type="ECO:0008006" key="4">
    <source>
        <dbReference type="Google" id="ProtNLM"/>
    </source>
</evidence>
<feature type="transmembrane region" description="Helical" evidence="1">
    <location>
        <begin position="28"/>
        <end position="49"/>
    </location>
</feature>
<feature type="transmembrane region" description="Helical" evidence="1">
    <location>
        <begin position="61"/>
        <end position="81"/>
    </location>
</feature>
<protein>
    <recommendedName>
        <fullName evidence="4">Fluoride ion transporter CrcB</fullName>
    </recommendedName>
</protein>
<evidence type="ECO:0000313" key="3">
    <source>
        <dbReference type="Proteomes" id="UP001296706"/>
    </source>
</evidence>
<dbReference type="Proteomes" id="UP001296706">
    <property type="component" value="Unassembled WGS sequence"/>
</dbReference>
<keyword evidence="1" id="KW-1133">Transmembrane helix</keyword>
<sequence>MLSAALLVAMSTIHLVLLMREGFDIPVVGSAFLLSAFGGLVLATSTLLVPRRWLTPVALSGTFFTGGTVGALVLGMVELLGAVGSPLVSAALLMESVGIAALTVTAVLASHRRFGPR</sequence>
<keyword evidence="1" id="KW-0812">Transmembrane</keyword>
<feature type="transmembrane region" description="Helical" evidence="1">
    <location>
        <begin position="87"/>
        <end position="109"/>
    </location>
</feature>
<proteinExistence type="predicted"/>